<dbReference type="InterPro" id="IPR016135">
    <property type="entry name" value="UBQ-conjugating_enzyme/RWD"/>
</dbReference>
<evidence type="ECO:0000256" key="1">
    <source>
        <dbReference type="SAM" id="MobiDB-lite"/>
    </source>
</evidence>
<dbReference type="AlphaFoldDB" id="A0A7R9GRI0"/>
<dbReference type="EMBL" id="OC316851">
    <property type="protein sequence ID" value="CAD7394005.1"/>
    <property type="molecule type" value="Genomic_DNA"/>
</dbReference>
<evidence type="ECO:0008006" key="3">
    <source>
        <dbReference type="Google" id="ProtNLM"/>
    </source>
</evidence>
<feature type="compositionally biased region" description="Low complexity" evidence="1">
    <location>
        <begin position="180"/>
        <end position="189"/>
    </location>
</feature>
<feature type="region of interest" description="Disordered" evidence="1">
    <location>
        <begin position="167"/>
        <end position="200"/>
    </location>
</feature>
<name>A0A7R9GRI0_TIMCR</name>
<proteinExistence type="predicted"/>
<gene>
    <name evidence="2" type="ORF">TCEB3V08_LOCUS1955</name>
</gene>
<feature type="compositionally biased region" description="Acidic residues" evidence="1">
    <location>
        <begin position="190"/>
        <end position="200"/>
    </location>
</feature>
<organism evidence="2">
    <name type="scientific">Timema cristinae</name>
    <name type="common">Walking stick</name>
    <dbReference type="NCBI Taxonomy" id="61476"/>
    <lineage>
        <taxon>Eukaryota</taxon>
        <taxon>Metazoa</taxon>
        <taxon>Ecdysozoa</taxon>
        <taxon>Arthropoda</taxon>
        <taxon>Hexapoda</taxon>
        <taxon>Insecta</taxon>
        <taxon>Pterygota</taxon>
        <taxon>Neoptera</taxon>
        <taxon>Polyneoptera</taxon>
        <taxon>Phasmatodea</taxon>
        <taxon>Timematodea</taxon>
        <taxon>Timematoidea</taxon>
        <taxon>Timematidae</taxon>
        <taxon>Timema</taxon>
    </lineage>
</organism>
<dbReference type="SUPFAM" id="SSF54495">
    <property type="entry name" value="UBC-like"/>
    <property type="match status" value="1"/>
</dbReference>
<accession>A0A7R9GRI0</accession>
<dbReference type="Gene3D" id="3.10.110.10">
    <property type="entry name" value="Ubiquitin Conjugating Enzyme"/>
    <property type="match status" value="1"/>
</dbReference>
<sequence>MYFITFTDLSNIFESFLPQLLTYPNPIDPLNGDAAAMYLHKPEEYKKKVQVSLVSFLRTCTDRSTLPLCCRSGPQSMLSEPSVTTPPLLTAPALPIGSRDGHSLRVTIFTPWPPQYPPMFSPPSPFPTPIHWTREIDAWKSRSPGNWTSTKTKPVTPRTKYVRKYATEEALREQENQAVSSDSESSMSDFSEDETQDMEL</sequence>
<reference evidence="2" key="1">
    <citation type="submission" date="2020-11" db="EMBL/GenBank/DDBJ databases">
        <authorList>
            <person name="Tran Van P."/>
        </authorList>
    </citation>
    <scope>NUCLEOTIDE SEQUENCE</scope>
</reference>
<evidence type="ECO:0000313" key="2">
    <source>
        <dbReference type="EMBL" id="CAD7394005.1"/>
    </source>
</evidence>
<protein>
    <recommendedName>
        <fullName evidence="3">UBC core domain-containing protein</fullName>
    </recommendedName>
</protein>